<dbReference type="SMART" id="SM00369">
    <property type="entry name" value="LRR_TYP"/>
    <property type="match status" value="3"/>
</dbReference>
<feature type="region of interest" description="Disordered" evidence="3">
    <location>
        <begin position="1"/>
        <end position="22"/>
    </location>
</feature>
<keyword evidence="2" id="KW-0677">Repeat</keyword>
<dbReference type="PANTHER" id="PTHR45973">
    <property type="entry name" value="PROTEIN PHOSPHATASE 1 REGULATORY SUBUNIT SDS22-RELATED"/>
    <property type="match status" value="1"/>
</dbReference>
<keyword evidence="1" id="KW-0433">Leucine-rich repeat</keyword>
<dbReference type="Gene3D" id="3.80.10.10">
    <property type="entry name" value="Ribonuclease Inhibitor"/>
    <property type="match status" value="2"/>
</dbReference>
<evidence type="ECO:0000256" key="1">
    <source>
        <dbReference type="ARBA" id="ARBA00022614"/>
    </source>
</evidence>
<dbReference type="Proteomes" id="UP001174909">
    <property type="component" value="Unassembled WGS sequence"/>
</dbReference>
<protein>
    <submittedName>
        <fullName evidence="4">Leucine-rich repeat-containing protein 23</fullName>
    </submittedName>
</protein>
<dbReference type="PANTHER" id="PTHR45973:SF36">
    <property type="entry name" value="CENTRIOLIN"/>
    <property type="match status" value="1"/>
</dbReference>
<evidence type="ECO:0000256" key="2">
    <source>
        <dbReference type="ARBA" id="ARBA00022737"/>
    </source>
</evidence>
<proteinExistence type="predicted"/>
<dbReference type="InterPro" id="IPR001611">
    <property type="entry name" value="Leu-rich_rpt"/>
</dbReference>
<dbReference type="Pfam" id="PF14580">
    <property type="entry name" value="LRR_9"/>
    <property type="match status" value="1"/>
</dbReference>
<comment type="caution">
    <text evidence="4">The sequence shown here is derived from an EMBL/GenBank/DDBJ whole genome shotgun (WGS) entry which is preliminary data.</text>
</comment>
<evidence type="ECO:0000313" key="5">
    <source>
        <dbReference type="Proteomes" id="UP001174909"/>
    </source>
</evidence>
<accession>A0AA35XFS1</accession>
<dbReference type="InterPro" id="IPR050576">
    <property type="entry name" value="Cilia_flagella_integrity"/>
</dbReference>
<dbReference type="Pfam" id="PF13516">
    <property type="entry name" value="LRR_6"/>
    <property type="match status" value="2"/>
</dbReference>
<gene>
    <name evidence="4" type="ORF">GBAR_LOCUS27059</name>
</gene>
<dbReference type="PROSITE" id="PS51450">
    <property type="entry name" value="LRR"/>
    <property type="match status" value="3"/>
</dbReference>
<dbReference type="InterPro" id="IPR032675">
    <property type="entry name" value="LRR_dom_sf"/>
</dbReference>
<dbReference type="AlphaFoldDB" id="A0AA35XFS1"/>
<name>A0AA35XFS1_GEOBA</name>
<dbReference type="SMART" id="SM00365">
    <property type="entry name" value="LRR_SD22"/>
    <property type="match status" value="4"/>
</dbReference>
<feature type="compositionally biased region" description="Low complexity" evidence="3">
    <location>
        <begin position="299"/>
        <end position="310"/>
    </location>
</feature>
<sequence>MDEEEMEERGEGEEEGEEEEVEEAVLTKEIAGESLSLLAKTGNGMAHAYVRMDLRDKKLTDIGILSCYVHVRYLDISGNNLTDMSSLNALPQLLSVRADKNKITSPKLQEMQYLQILSLAGNRLISTGGIAHPLLETLNLSSNQITELADLDDRHLPSVRSLDLHGNQLSSVAGIQLPSLQKLYIASNKLSSLEGLSSLRQLTTLHARDNQVASLEGLTPSMAALQYLNLRSNHVADNAEVVKLRPLPLLRGLVLADCPISEIDDYRLEVLVALPKLERLDKEEFTEDERADSEEVSQERQAAAAAEEDA</sequence>
<organism evidence="4 5">
    <name type="scientific">Geodia barretti</name>
    <name type="common">Barrett's horny sponge</name>
    <dbReference type="NCBI Taxonomy" id="519541"/>
    <lineage>
        <taxon>Eukaryota</taxon>
        <taxon>Metazoa</taxon>
        <taxon>Porifera</taxon>
        <taxon>Demospongiae</taxon>
        <taxon>Heteroscleromorpha</taxon>
        <taxon>Tetractinellida</taxon>
        <taxon>Astrophorina</taxon>
        <taxon>Geodiidae</taxon>
        <taxon>Geodia</taxon>
    </lineage>
</organism>
<dbReference type="InterPro" id="IPR003591">
    <property type="entry name" value="Leu-rich_rpt_typical-subtyp"/>
</dbReference>
<dbReference type="SUPFAM" id="SSF52058">
    <property type="entry name" value="L domain-like"/>
    <property type="match status" value="1"/>
</dbReference>
<evidence type="ECO:0000313" key="4">
    <source>
        <dbReference type="EMBL" id="CAI8049137.1"/>
    </source>
</evidence>
<dbReference type="EMBL" id="CASHTH010003778">
    <property type="protein sequence ID" value="CAI8049137.1"/>
    <property type="molecule type" value="Genomic_DNA"/>
</dbReference>
<feature type="compositionally biased region" description="Acidic residues" evidence="3">
    <location>
        <begin position="284"/>
        <end position="296"/>
    </location>
</feature>
<keyword evidence="5" id="KW-1185">Reference proteome</keyword>
<evidence type="ECO:0000256" key="3">
    <source>
        <dbReference type="SAM" id="MobiDB-lite"/>
    </source>
</evidence>
<feature type="region of interest" description="Disordered" evidence="3">
    <location>
        <begin position="283"/>
        <end position="310"/>
    </location>
</feature>
<reference evidence="4" key="1">
    <citation type="submission" date="2023-03" db="EMBL/GenBank/DDBJ databases">
        <authorList>
            <person name="Steffen K."/>
            <person name="Cardenas P."/>
        </authorList>
    </citation>
    <scope>NUCLEOTIDE SEQUENCE</scope>
</reference>